<dbReference type="Pfam" id="PF00672">
    <property type="entry name" value="HAMP"/>
    <property type="match status" value="1"/>
</dbReference>
<evidence type="ECO:0000256" key="1">
    <source>
        <dbReference type="ARBA" id="ARBA00023224"/>
    </source>
</evidence>
<accession>A0A2N3PXZ0</accession>
<reference evidence="9" key="1">
    <citation type="submission" date="2017-12" db="EMBL/GenBank/DDBJ databases">
        <title>Draft genome sequence of Telmatospirillum siberiense 26-4b1T, an acidotolerant peatland alphaproteobacterium potentially involved in sulfur cycling.</title>
        <authorList>
            <person name="Hausmann B."/>
            <person name="Pjevac P."/>
            <person name="Schreck K."/>
            <person name="Herbold C.W."/>
            <person name="Daims H."/>
            <person name="Wagner M."/>
            <person name="Pester M."/>
            <person name="Loy A."/>
        </authorList>
    </citation>
    <scope>NUCLEOTIDE SEQUENCE [LARGE SCALE GENOMIC DNA]</scope>
    <source>
        <strain evidence="9">26-4b1</strain>
    </source>
</reference>
<dbReference type="CDD" id="cd06225">
    <property type="entry name" value="HAMP"/>
    <property type="match status" value="1"/>
</dbReference>
<keyword evidence="9" id="KW-1185">Reference proteome</keyword>
<feature type="coiled-coil region" evidence="4">
    <location>
        <begin position="390"/>
        <end position="421"/>
    </location>
</feature>
<evidence type="ECO:0000313" key="8">
    <source>
        <dbReference type="EMBL" id="PKU25267.1"/>
    </source>
</evidence>
<evidence type="ECO:0000256" key="3">
    <source>
        <dbReference type="PROSITE-ProRule" id="PRU00284"/>
    </source>
</evidence>
<protein>
    <recommendedName>
        <fullName evidence="10">Methyl-accepting chemotaxis protein</fullName>
    </recommendedName>
</protein>
<dbReference type="Proteomes" id="UP000233293">
    <property type="component" value="Unassembled WGS sequence"/>
</dbReference>
<keyword evidence="4" id="KW-0175">Coiled coil</keyword>
<feature type="domain" description="Methyl-accepting transducer" evidence="6">
    <location>
        <begin position="433"/>
        <end position="665"/>
    </location>
</feature>
<dbReference type="Pfam" id="PF00015">
    <property type="entry name" value="MCPsignal"/>
    <property type="match status" value="1"/>
</dbReference>
<dbReference type="SMART" id="SM00304">
    <property type="entry name" value="HAMP"/>
    <property type="match status" value="1"/>
</dbReference>
<feature type="domain" description="HAMP" evidence="7">
    <location>
        <begin position="347"/>
        <end position="399"/>
    </location>
</feature>
<dbReference type="PANTHER" id="PTHR32089">
    <property type="entry name" value="METHYL-ACCEPTING CHEMOTAXIS PROTEIN MCPB"/>
    <property type="match status" value="1"/>
</dbReference>
<evidence type="ECO:0000256" key="4">
    <source>
        <dbReference type="SAM" id="Coils"/>
    </source>
</evidence>
<dbReference type="SMART" id="SM00283">
    <property type="entry name" value="MA"/>
    <property type="match status" value="1"/>
</dbReference>
<organism evidence="8 9">
    <name type="scientific">Telmatospirillum siberiense</name>
    <dbReference type="NCBI Taxonomy" id="382514"/>
    <lineage>
        <taxon>Bacteria</taxon>
        <taxon>Pseudomonadati</taxon>
        <taxon>Pseudomonadota</taxon>
        <taxon>Alphaproteobacteria</taxon>
        <taxon>Rhodospirillales</taxon>
        <taxon>Rhodospirillaceae</taxon>
        <taxon>Telmatospirillum</taxon>
    </lineage>
</organism>
<dbReference type="PANTHER" id="PTHR32089:SF112">
    <property type="entry name" value="LYSOZYME-LIKE PROTEIN-RELATED"/>
    <property type="match status" value="1"/>
</dbReference>
<dbReference type="InterPro" id="IPR004089">
    <property type="entry name" value="MCPsignal_dom"/>
</dbReference>
<keyword evidence="5" id="KW-0812">Transmembrane</keyword>
<evidence type="ECO:0000259" key="6">
    <source>
        <dbReference type="PROSITE" id="PS50111"/>
    </source>
</evidence>
<dbReference type="InterPro" id="IPR003660">
    <property type="entry name" value="HAMP_dom"/>
</dbReference>
<dbReference type="GO" id="GO:0007165">
    <property type="term" value="P:signal transduction"/>
    <property type="evidence" value="ECO:0007669"/>
    <property type="project" value="UniProtKB-KW"/>
</dbReference>
<gene>
    <name evidence="8" type="ORF">CWS72_06595</name>
</gene>
<evidence type="ECO:0000256" key="5">
    <source>
        <dbReference type="SAM" id="Phobius"/>
    </source>
</evidence>
<dbReference type="AlphaFoldDB" id="A0A2N3PXZ0"/>
<dbReference type="InterPro" id="IPR038188">
    <property type="entry name" value="TorS_sensor_sf"/>
</dbReference>
<dbReference type="EMBL" id="PIUM01000005">
    <property type="protein sequence ID" value="PKU25267.1"/>
    <property type="molecule type" value="Genomic_DNA"/>
</dbReference>
<comment type="caution">
    <text evidence="8">The sequence shown here is derived from an EMBL/GenBank/DDBJ whole genome shotgun (WGS) entry which is preliminary data.</text>
</comment>
<dbReference type="SUPFAM" id="SSF58104">
    <property type="entry name" value="Methyl-accepting chemotaxis protein (MCP) signaling domain"/>
    <property type="match status" value="1"/>
</dbReference>
<evidence type="ECO:0000256" key="2">
    <source>
        <dbReference type="ARBA" id="ARBA00029447"/>
    </source>
</evidence>
<dbReference type="PROSITE" id="PS50111">
    <property type="entry name" value="CHEMOTAXIS_TRANSDUC_2"/>
    <property type="match status" value="1"/>
</dbReference>
<evidence type="ECO:0008006" key="10">
    <source>
        <dbReference type="Google" id="ProtNLM"/>
    </source>
</evidence>
<keyword evidence="5" id="KW-0472">Membrane</keyword>
<name>A0A2N3PXZ0_9PROT</name>
<dbReference type="PROSITE" id="PS50885">
    <property type="entry name" value="HAMP"/>
    <property type="match status" value="1"/>
</dbReference>
<comment type="similarity">
    <text evidence="2">Belongs to the methyl-accepting chemotaxis (MCP) protein family.</text>
</comment>
<sequence length="696" mass="73193">MRLWLAFLAVAAVSVVGAVTSLVSDSLLSGTIQRFGSGTLPQMVAAQSLLDAKSALIEETRALAKTEEAGDLDKRKAAARGQLTKLRSLSSERLPALGASEVASELRPLIDRFEASLTAVDKATGHRLEARTRRDELVENMDSASRAARSLAEPLARALREQLAGRIGSLAAAGDMRRLQDIDKNEVAWLINVQRLRTEAENLRSMLTAAAGAQDDATLRGVEAQIAMATPRLREPSGLPETPFTSGFEASMEALVGYTAPPDSIVEARAAELAAQHDIDAALTANTQAGDQLSKALGQFAETRSAATGQAIDNTVGEIRAAMSVQAILAFLALATAALIGWFYVRGNLVRRILHLRDAMRAISGGDLEYRVAVKGQDELASMAEALAIFRDNARKIAQLQQQQEEARQAAERERRQALLSMADALESGAGRLLSQVAEAAAQLDGSAGDMSRNAEAASREADSVAGATNQAAIKVDSAAGAAQEMAACIQEIARHVAGSTSASGSARDEAGTAQHKVGRLKEAAEKIGDIVQLIRGIAAKTHLLALNATIEAARAGEAGKGFVIVAGEVNNLANQTASATEEIERQVGAIQIATGDSVQSIETILKAVEHVNELNMSASGSLEQQSAATQEIARSMTEMAELISAVHSGMDTVNHSTHANETTAVTLRTAAARLSADTEALGTEVNRFLGQIRNG</sequence>
<proteinExistence type="inferred from homology"/>
<evidence type="ECO:0000259" key="7">
    <source>
        <dbReference type="PROSITE" id="PS50885"/>
    </source>
</evidence>
<evidence type="ECO:0000313" key="9">
    <source>
        <dbReference type="Proteomes" id="UP000233293"/>
    </source>
</evidence>
<dbReference type="Gene3D" id="1.20.58.920">
    <property type="match status" value="1"/>
</dbReference>
<keyword evidence="5" id="KW-1133">Transmembrane helix</keyword>
<keyword evidence="1 3" id="KW-0807">Transducer</keyword>
<dbReference type="Gene3D" id="1.10.287.950">
    <property type="entry name" value="Methyl-accepting chemotaxis protein"/>
    <property type="match status" value="1"/>
</dbReference>
<feature type="transmembrane region" description="Helical" evidence="5">
    <location>
        <begin position="323"/>
        <end position="345"/>
    </location>
</feature>
<dbReference type="GO" id="GO:0016020">
    <property type="term" value="C:membrane"/>
    <property type="evidence" value="ECO:0007669"/>
    <property type="project" value="InterPro"/>
</dbReference>